<feature type="compositionally biased region" description="Polar residues" evidence="1">
    <location>
        <begin position="1"/>
        <end position="12"/>
    </location>
</feature>
<sequence>MTQRNLPVQQPPTDEHTANDWMAERINNTGTGQDPAPTGTPLPTHKKGSAQRGQAEESKRGSHN</sequence>
<dbReference type="Proteomes" id="UP001056201">
    <property type="component" value="Chromosome 1"/>
</dbReference>
<feature type="region of interest" description="Disordered" evidence="1">
    <location>
        <begin position="1"/>
        <end position="64"/>
    </location>
</feature>
<accession>A0ABY4S3Q9</accession>
<gene>
    <name evidence="2" type="ORF">MW290_07875</name>
</gene>
<reference evidence="2" key="1">
    <citation type="submission" date="2022-05" db="EMBL/GenBank/DDBJ databases">
        <title>An RpoN-dependent PEP-CTERM gene is involved in floc formation of an Aquincola tertiaricarbonis strain.</title>
        <authorList>
            <person name="Qiu D."/>
            <person name="Xia M."/>
        </authorList>
    </citation>
    <scope>NUCLEOTIDE SEQUENCE</scope>
    <source>
        <strain evidence="2">RN12</strain>
    </source>
</reference>
<evidence type="ECO:0000313" key="3">
    <source>
        <dbReference type="Proteomes" id="UP001056201"/>
    </source>
</evidence>
<protein>
    <submittedName>
        <fullName evidence="2">Uncharacterized protein</fullName>
    </submittedName>
</protein>
<dbReference type="RefSeq" id="WP_250194129.1">
    <property type="nucleotide sequence ID" value="NZ_CP097635.1"/>
</dbReference>
<dbReference type="EMBL" id="CP097635">
    <property type="protein sequence ID" value="URI05864.1"/>
    <property type="molecule type" value="Genomic_DNA"/>
</dbReference>
<name>A0ABY4S3Q9_AQUTE</name>
<evidence type="ECO:0000313" key="2">
    <source>
        <dbReference type="EMBL" id="URI05864.1"/>
    </source>
</evidence>
<feature type="compositionally biased region" description="Basic and acidic residues" evidence="1">
    <location>
        <begin position="54"/>
        <end position="64"/>
    </location>
</feature>
<organism evidence="2 3">
    <name type="scientific">Aquincola tertiaricarbonis</name>
    <dbReference type="NCBI Taxonomy" id="391953"/>
    <lineage>
        <taxon>Bacteria</taxon>
        <taxon>Pseudomonadati</taxon>
        <taxon>Pseudomonadota</taxon>
        <taxon>Betaproteobacteria</taxon>
        <taxon>Burkholderiales</taxon>
        <taxon>Sphaerotilaceae</taxon>
        <taxon>Aquincola</taxon>
    </lineage>
</organism>
<keyword evidence="3" id="KW-1185">Reference proteome</keyword>
<proteinExistence type="predicted"/>
<evidence type="ECO:0000256" key="1">
    <source>
        <dbReference type="SAM" id="MobiDB-lite"/>
    </source>
</evidence>